<sequence length="58" mass="7079">MRYNPVYSAFEKIQAMNSMKNYQRMLDEEVRKPDPNLEVIKYYRHRLTRCRQILGGRA</sequence>
<gene>
    <name evidence="1" type="ORF">H1S01_05895</name>
</gene>
<evidence type="ECO:0000313" key="1">
    <source>
        <dbReference type="EMBL" id="MBC9784044.1"/>
    </source>
</evidence>
<name>A0ABR7T2E9_HELCL</name>
<evidence type="ECO:0000313" key="2">
    <source>
        <dbReference type="Proteomes" id="UP000617402"/>
    </source>
</evidence>
<keyword evidence="2" id="KW-1185">Reference proteome</keyword>
<accession>A0ABR7T2E9</accession>
<dbReference type="RefSeq" id="WP_188039158.1">
    <property type="nucleotide sequence ID" value="NZ_JACVHF010000003.1"/>
</dbReference>
<dbReference type="Proteomes" id="UP000617402">
    <property type="component" value="Unassembled WGS sequence"/>
</dbReference>
<dbReference type="EMBL" id="JACVHF010000003">
    <property type="protein sequence ID" value="MBC9784044.1"/>
    <property type="molecule type" value="Genomic_DNA"/>
</dbReference>
<comment type="caution">
    <text evidence="1">The sequence shown here is derived from an EMBL/GenBank/DDBJ whole genome shotgun (WGS) entry which is preliminary data.</text>
</comment>
<protein>
    <submittedName>
        <fullName evidence="1">Uncharacterized protein</fullName>
    </submittedName>
</protein>
<organism evidence="1 2">
    <name type="scientific">Heliobacterium chlorum</name>
    <dbReference type="NCBI Taxonomy" id="2698"/>
    <lineage>
        <taxon>Bacteria</taxon>
        <taxon>Bacillati</taxon>
        <taxon>Bacillota</taxon>
        <taxon>Clostridia</taxon>
        <taxon>Eubacteriales</taxon>
        <taxon>Heliobacteriaceae</taxon>
        <taxon>Heliobacterium</taxon>
    </lineage>
</organism>
<proteinExistence type="predicted"/>
<reference evidence="1 2" key="1">
    <citation type="submission" date="2020-07" db="EMBL/GenBank/DDBJ databases">
        <title>Draft whole-genome sequence of Heliobacterium chlorum DSM 3682, type strain.</title>
        <authorList>
            <person name="Kyndt J.A."/>
            <person name="Meyer T.E."/>
            <person name="Imhoff J.F."/>
        </authorList>
    </citation>
    <scope>NUCLEOTIDE SEQUENCE [LARGE SCALE GENOMIC DNA]</scope>
    <source>
        <strain evidence="1 2">DSM 3682</strain>
    </source>
</reference>